<organism evidence="13 14">
    <name type="scientific">Jimgerdemannia flammicorona</name>
    <dbReference type="NCBI Taxonomy" id="994334"/>
    <lineage>
        <taxon>Eukaryota</taxon>
        <taxon>Fungi</taxon>
        <taxon>Fungi incertae sedis</taxon>
        <taxon>Mucoromycota</taxon>
        <taxon>Mucoromycotina</taxon>
        <taxon>Endogonomycetes</taxon>
        <taxon>Endogonales</taxon>
        <taxon>Endogonaceae</taxon>
        <taxon>Jimgerdemannia</taxon>
    </lineage>
</organism>
<feature type="region of interest" description="Disordered" evidence="12">
    <location>
        <begin position="699"/>
        <end position="747"/>
    </location>
</feature>
<evidence type="ECO:0000256" key="9">
    <source>
        <dbReference type="ARBA" id="ARBA00023136"/>
    </source>
</evidence>
<dbReference type="GO" id="GO:0000045">
    <property type="term" value="P:autophagosome assembly"/>
    <property type="evidence" value="ECO:0007669"/>
    <property type="project" value="TreeGrafter"/>
</dbReference>
<dbReference type="EMBL" id="RBNI01002969">
    <property type="protein sequence ID" value="RUP48786.1"/>
    <property type="molecule type" value="Genomic_DNA"/>
</dbReference>
<dbReference type="GO" id="GO:0043495">
    <property type="term" value="F:protein-membrane adaptor activity"/>
    <property type="evidence" value="ECO:0007669"/>
    <property type="project" value="TreeGrafter"/>
</dbReference>
<feature type="compositionally biased region" description="Polar residues" evidence="12">
    <location>
        <begin position="1822"/>
        <end position="1831"/>
    </location>
</feature>
<comment type="catalytic activity">
    <reaction evidence="11">
        <text>a 1,2-diacyl-sn-glycero-3-phosphoethanolamine(in) = a 1,2-diacyl-sn-glycero-3-phosphoethanolamine(out)</text>
        <dbReference type="Rhea" id="RHEA:38895"/>
        <dbReference type="ChEBI" id="CHEBI:64612"/>
    </reaction>
</comment>
<feature type="region of interest" description="Disordered" evidence="12">
    <location>
        <begin position="500"/>
        <end position="519"/>
    </location>
</feature>
<dbReference type="PANTHER" id="PTHR13190">
    <property type="entry name" value="AUTOPHAGY-RELATED 2, ISOFORM A"/>
    <property type="match status" value="1"/>
</dbReference>
<evidence type="ECO:0000256" key="1">
    <source>
        <dbReference type="ARBA" id="ARBA00004406"/>
    </source>
</evidence>
<dbReference type="GO" id="GO:0061723">
    <property type="term" value="P:glycophagy"/>
    <property type="evidence" value="ECO:0007669"/>
    <property type="project" value="TreeGrafter"/>
</dbReference>
<dbReference type="Pfam" id="PF13329">
    <property type="entry name" value="ATG2_CAD"/>
    <property type="match status" value="2"/>
</dbReference>
<evidence type="ECO:0000256" key="8">
    <source>
        <dbReference type="ARBA" id="ARBA00023055"/>
    </source>
</evidence>
<dbReference type="OrthoDB" id="18982at2759"/>
<feature type="compositionally biased region" description="Basic and acidic residues" evidence="12">
    <location>
        <begin position="1646"/>
        <end position="1667"/>
    </location>
</feature>
<gene>
    <name evidence="13" type="ORF">BC936DRAFT_143980</name>
</gene>
<keyword evidence="7" id="KW-0072">Autophagy</keyword>
<dbReference type="GO" id="GO:0061709">
    <property type="term" value="P:reticulophagy"/>
    <property type="evidence" value="ECO:0007669"/>
    <property type="project" value="TreeGrafter"/>
</dbReference>
<evidence type="ECO:0000256" key="7">
    <source>
        <dbReference type="ARBA" id="ARBA00023006"/>
    </source>
</evidence>
<dbReference type="GO" id="GO:0006869">
    <property type="term" value="P:lipid transport"/>
    <property type="evidence" value="ECO:0007669"/>
    <property type="project" value="UniProtKB-KW"/>
</dbReference>
<evidence type="ECO:0000256" key="10">
    <source>
        <dbReference type="ARBA" id="ARBA00024479"/>
    </source>
</evidence>
<evidence type="ECO:0000313" key="14">
    <source>
        <dbReference type="Proteomes" id="UP000268093"/>
    </source>
</evidence>
<comment type="caution">
    <text evidence="13">The sequence shown here is derived from an EMBL/GenBank/DDBJ whole genome shotgun (WGS) entry which is preliminary data.</text>
</comment>
<keyword evidence="14" id="KW-1185">Reference proteome</keyword>
<evidence type="ECO:0000313" key="13">
    <source>
        <dbReference type="EMBL" id="RUP48786.1"/>
    </source>
</evidence>
<evidence type="ECO:0000256" key="2">
    <source>
        <dbReference type="ARBA" id="ARBA00004623"/>
    </source>
</evidence>
<dbReference type="PANTHER" id="PTHR13190:SF1">
    <property type="entry name" value="AUTOPHAGY-RELATED 2, ISOFORM A"/>
    <property type="match status" value="1"/>
</dbReference>
<feature type="compositionally biased region" description="Acidic residues" evidence="12">
    <location>
        <begin position="348"/>
        <end position="374"/>
    </location>
</feature>
<evidence type="ECO:0000256" key="12">
    <source>
        <dbReference type="SAM" id="MobiDB-lite"/>
    </source>
</evidence>
<comment type="similarity">
    <text evidence="3">Belongs to the ATG2 family.</text>
</comment>
<feature type="region of interest" description="Disordered" evidence="12">
    <location>
        <begin position="1301"/>
        <end position="1320"/>
    </location>
</feature>
<evidence type="ECO:0000256" key="11">
    <source>
        <dbReference type="ARBA" id="ARBA00024615"/>
    </source>
</evidence>
<feature type="compositionally biased region" description="Low complexity" evidence="12">
    <location>
        <begin position="567"/>
        <end position="577"/>
    </location>
</feature>
<feature type="compositionally biased region" description="Acidic residues" evidence="12">
    <location>
        <begin position="1851"/>
        <end position="1863"/>
    </location>
</feature>
<keyword evidence="5" id="KW-0813">Transport</keyword>
<feature type="region of interest" description="Disordered" evidence="12">
    <location>
        <begin position="1646"/>
        <end position="1669"/>
    </location>
</feature>
<dbReference type="GO" id="GO:0034045">
    <property type="term" value="C:phagophore assembly site membrane"/>
    <property type="evidence" value="ECO:0007669"/>
    <property type="project" value="UniProtKB-SubCell"/>
</dbReference>
<evidence type="ECO:0000256" key="4">
    <source>
        <dbReference type="ARBA" id="ARBA00018070"/>
    </source>
</evidence>
<feature type="region of interest" description="Disordered" evidence="12">
    <location>
        <begin position="1803"/>
        <end position="1883"/>
    </location>
</feature>
<dbReference type="GO" id="GO:0034727">
    <property type="term" value="P:piecemeal microautophagy of the nucleus"/>
    <property type="evidence" value="ECO:0007669"/>
    <property type="project" value="TreeGrafter"/>
</dbReference>
<name>A0A433DD96_9FUNG</name>
<comment type="catalytic activity">
    <reaction evidence="10">
        <text>a 1,2-diacyl-sn-glycero-3-phospho-L-serine(in) = a 1,2-diacyl-sn-glycero-3-phospho-L-serine(out)</text>
        <dbReference type="Rhea" id="RHEA:38663"/>
        <dbReference type="ChEBI" id="CHEBI:57262"/>
    </reaction>
</comment>
<proteinExistence type="inferred from homology"/>
<keyword evidence="9" id="KW-0472">Membrane</keyword>
<evidence type="ECO:0000256" key="5">
    <source>
        <dbReference type="ARBA" id="ARBA00022448"/>
    </source>
</evidence>
<accession>A0A433DD96</accession>
<protein>
    <recommendedName>
        <fullName evidence="4">Autophagy-related protein 2</fullName>
    </recommendedName>
</protein>
<feature type="region of interest" description="Disordered" evidence="12">
    <location>
        <begin position="346"/>
        <end position="374"/>
    </location>
</feature>
<feature type="compositionally biased region" description="Low complexity" evidence="12">
    <location>
        <begin position="717"/>
        <end position="746"/>
    </location>
</feature>
<dbReference type="GO" id="GO:0032266">
    <property type="term" value="F:phosphatidylinositol-3-phosphate binding"/>
    <property type="evidence" value="ECO:0007669"/>
    <property type="project" value="TreeGrafter"/>
</dbReference>
<feature type="compositionally biased region" description="Basic and acidic residues" evidence="12">
    <location>
        <begin position="505"/>
        <end position="519"/>
    </location>
</feature>
<evidence type="ECO:0000256" key="6">
    <source>
        <dbReference type="ARBA" id="ARBA00022824"/>
    </source>
</evidence>
<feature type="region of interest" description="Disordered" evidence="12">
    <location>
        <begin position="564"/>
        <end position="612"/>
    </location>
</feature>
<dbReference type="GO" id="GO:0005789">
    <property type="term" value="C:endoplasmic reticulum membrane"/>
    <property type="evidence" value="ECO:0007669"/>
    <property type="project" value="UniProtKB-SubCell"/>
</dbReference>
<feature type="region of interest" description="Disordered" evidence="12">
    <location>
        <begin position="764"/>
        <end position="801"/>
    </location>
</feature>
<reference evidence="13 14" key="1">
    <citation type="journal article" date="2018" name="New Phytol.">
        <title>Phylogenomics of Endogonaceae and evolution of mycorrhizas within Mucoromycota.</title>
        <authorList>
            <person name="Chang Y."/>
            <person name="Desiro A."/>
            <person name="Na H."/>
            <person name="Sandor L."/>
            <person name="Lipzen A."/>
            <person name="Clum A."/>
            <person name="Barry K."/>
            <person name="Grigoriev I.V."/>
            <person name="Martin F.M."/>
            <person name="Stajich J.E."/>
            <person name="Smith M.E."/>
            <person name="Bonito G."/>
            <person name="Spatafora J.W."/>
        </authorList>
    </citation>
    <scope>NUCLEOTIDE SEQUENCE [LARGE SCALE GENOMIC DNA]</scope>
    <source>
        <strain evidence="13 14">GMNB39</strain>
    </source>
</reference>
<sequence>MMKGWGFGEWTTFAIPNNIQKRLYKFLLKKAIGQFLANEIDLDSFDIQLGKGTVELRDLELNVKVLNEMIADLPLVILDGRILSINASIPWTNFWGSDCELEIRGLKLTVGADTEHPEKVKPKIFVVADEDSHIMSSSIHIAGDFLRHEVPPNEDEELRNSIYQSFHSAADGTGSLYYGATSGMVDASMDSLPARSSAFPQQPPTPGAAVDTGLEGLQVLSRLIDKIMAKVKVTARDTLLRVHHRSELHLGGRDATGRAFSSFGGPSAQSSRDGKRDYYIDFVVPIISYCDETPGLGDETQSVSSTLPPMGSSSILLPPVTNESIKVVSIESPTVWIREADGAVREEDGNENDAVSVEDDDEREEFFDSEEDVPLDGAESARMNPAMGRHWQDERRWKPRTRSPDQLDGARQLYSALIFSTLDQSNRIKIKLRPNASPEYDLPSAMSSSNVYTQQASAQNSRAPAVEVMANISAICTALCPEQVVFLAELAMAIGSATSGVPVSETRRGSDIAREPTHQSDDIGLDEMEEVDLGLRPSGGRGGMDRTNYGAALHQNMHSDMPGGFGRSASGGRRGNSPYEDQFGGMDRSPFKTPAMQSQQQFPQQARSRGYGSTLSTAPGVANAGMAGQQLAPTLKFMLVVQSIECFFLYRDPASKKDVPKQDGFFTTRAPESLEADHLKIEIDELIVWYYEGEESGTKRQSEAGSVSHASPHRRPSSSPSRSSSRHSSSSFSRPKNPSVSTSSSSRIPTVLELNLTNFAITEWLSRPPPGTPSATTEGLAFEPRASSTSNDNGREQRRAMHGSRPVYRAYNPILEFDNDLMESYDQGGVHAADFPTFYANKPRATRQTRQAQQAAVGGSARPASGKSAEGVFMVKLEKGKEVGQKDTSSSSTMASAPAHRYDQDIAVKISPFHLHVDLRMADRLEHYLAGLAGLVAAKADDASLGQLIINDLDDRGVIQVGCALWLDVVLQWIKTFTNNCVTLCGIVIVNGYLIFCIHDPQSTPAFASRLHVNCTWARIWLLAPDMSGVNLRDEITDSIHAELLILDIVEFVIRSTTSAGPGTRLGSPLLYERSELNTDGGEQKPKRVNVECESINLFLKFAEDHTAICWFTAKPDLAQHTPAASSSSSRNSSTASKSLPNIEITFRPSVTTAPKISSFDSVASGGASSAPGGIAASTTTTASSTPFPQLFATVESDQNVRSPAEDEEEEILAFKERTIATSLFVADCHFPITRIHLTKRAWDTIQIIQNDLQIWQPRFIATAAAAEAALVEASIHSEHDWSASSQDHFLRRKSTSGFRQAYEEESNESTIRGGPRRRNTTHTMASISMSEERFGRDTSPKPTLLSLVVHMVNAGFGFEITPTAKEGALEPPKPHLYQLSVAELRWFSVAKHEGKNDSIICFDMEELELRDSTAKVPIFYRTIPKNVKLNRPMFSLVSHLQMDSDLNMQDKNTDIVVAGITWRFTLEPDFIEHLLMFQQVPEDMVLADLPSQYTKVFVTVNETSVDYKPINLPSRAVVVVDNVKVTTSIIPDSPTQGVKVVAKSINALIADDARILNERNVATRFELKTDASKTDAYRYWHTIGFANMLSVEFLDVAVRINKGEIYPRFELELMNQAMNVEACADSFQTALELINYMATAGDLPEERRPQAKKLTTQDDGRSKSEPEPDIFASLDEKAFAQKNPIKVAPDQGDDLSNLDLVEDFYSIGDKSLVIPPKKPKRKIGSFVSDEDTIRLLEQDLTELVIVEDHFAAPKENEDEAMSSKDLPNNSMVRVRMKEFNITLNLFDGFDWERTREDMRERLQKAKLQAKRAAESGEAMSRENSNSSLSPPSFEPRNLHLQPFVGSDYETPSEVDFINDDQSDTASQASFRLDSDSMTVRDGKRPDAYYQQQQQRQGSHQRRLRLKRSTSSKIEFRVERLGVEFDLFPNDQQIASRLLVTVRDFEIIDNVKTSLWRKFLSHMRPDSDTSPRESKSNMVRFELSGVRPAPDDPAQEYRLKAKLLPMRLYVDQDALDFLIRFLTFMEFAPKANKPAVAQTANSDADSFFFRESSHFIHDLSLNISHRPYVLEHVEVQPISIKLDYKPKHVDYNSLKEGKLVELMNFLHIDSAEMTLRAVKLTGVKGWGRLIEGLSNEWLPHIKNTQVPHMVSGVAPIRSLVNVGSGVADLVLLPIEQYKKDGRIIKGLQKGTQSFAKATTMEAIKLGTKLAAGTQVILEQADVMLGGKSTPVSGSSRVSQPRRSMDIIGEDDDEDSDKQEILSKFADQPADLTEGLEFAYRSLRSNIGTAAQTIYAVPMEVYETDGASGTARAVIRAVPVAVIKPMIGVTEALSNVLLGLRNTIDPSKKLQNEDKYKRG</sequence>
<dbReference type="GO" id="GO:0000422">
    <property type="term" value="P:autophagy of mitochondrion"/>
    <property type="evidence" value="ECO:0007669"/>
    <property type="project" value="TreeGrafter"/>
</dbReference>
<evidence type="ECO:0000256" key="3">
    <source>
        <dbReference type="ARBA" id="ARBA00009714"/>
    </source>
</evidence>
<keyword evidence="6" id="KW-0256">Endoplasmic reticulum</keyword>
<comment type="subcellular location">
    <subcellularLocation>
        <location evidence="1">Endoplasmic reticulum membrane</location>
        <topology evidence="1">Peripheral membrane protein</topology>
    </subcellularLocation>
    <subcellularLocation>
        <location evidence="2">Preautophagosomal structure membrane</location>
        <topology evidence="2">Peripheral membrane protein</topology>
    </subcellularLocation>
</comment>
<feature type="compositionally biased region" description="Basic and acidic residues" evidence="12">
    <location>
        <begin position="1873"/>
        <end position="1883"/>
    </location>
</feature>
<dbReference type="InterPro" id="IPR026849">
    <property type="entry name" value="ATG2"/>
</dbReference>
<dbReference type="GO" id="GO:0061908">
    <property type="term" value="C:phagophore"/>
    <property type="evidence" value="ECO:0007669"/>
    <property type="project" value="TreeGrafter"/>
</dbReference>
<dbReference type="Proteomes" id="UP000268093">
    <property type="component" value="Unassembled WGS sequence"/>
</dbReference>
<keyword evidence="8" id="KW-0445">Lipid transport</keyword>